<dbReference type="Gene3D" id="1.10.1520.10">
    <property type="entry name" value="Ribonuclease III domain"/>
    <property type="match status" value="1"/>
</dbReference>
<gene>
    <name evidence="1" type="ORF">D0435_02455</name>
</gene>
<dbReference type="RefSeq" id="WP_160200839.1">
    <property type="nucleotide sequence ID" value="NZ_QXWK01000003.1"/>
</dbReference>
<comment type="caution">
    <text evidence="1">The sequence shown here is derived from an EMBL/GenBank/DDBJ whole genome shotgun (WGS) entry which is preliminary data.</text>
</comment>
<accession>A0A845QGL2</accession>
<evidence type="ECO:0000313" key="2">
    <source>
        <dbReference type="Proteomes" id="UP000446866"/>
    </source>
</evidence>
<organism evidence="1 2">
    <name type="scientific">Anaerotruncus colihominis</name>
    <dbReference type="NCBI Taxonomy" id="169435"/>
    <lineage>
        <taxon>Bacteria</taxon>
        <taxon>Bacillati</taxon>
        <taxon>Bacillota</taxon>
        <taxon>Clostridia</taxon>
        <taxon>Eubacteriales</taxon>
        <taxon>Oscillospiraceae</taxon>
        <taxon>Anaerotruncus</taxon>
    </lineage>
</organism>
<dbReference type="EMBL" id="QXWK01000003">
    <property type="protein sequence ID" value="NBH60536.1"/>
    <property type="molecule type" value="Genomic_DNA"/>
</dbReference>
<dbReference type="Proteomes" id="UP000446866">
    <property type="component" value="Unassembled WGS sequence"/>
</dbReference>
<keyword evidence="2" id="KW-1185">Reference proteome</keyword>
<evidence type="ECO:0000313" key="1">
    <source>
        <dbReference type="EMBL" id="NBH60536.1"/>
    </source>
</evidence>
<dbReference type="AlphaFoldDB" id="A0A845QGL2"/>
<name>A0A845QGL2_9FIRM</name>
<dbReference type="GO" id="GO:0006396">
    <property type="term" value="P:RNA processing"/>
    <property type="evidence" value="ECO:0007669"/>
    <property type="project" value="InterPro"/>
</dbReference>
<sequence length="71" mass="8030">MDNRIDAQEKAKADIFEAILGAIAISCQWDLEILQNVVKKMISIEDYLTELESDRCRTEDLSADNAVNTLK</sequence>
<dbReference type="InterPro" id="IPR036389">
    <property type="entry name" value="RNase_III_sf"/>
</dbReference>
<dbReference type="GO" id="GO:0004525">
    <property type="term" value="F:ribonuclease III activity"/>
    <property type="evidence" value="ECO:0007669"/>
    <property type="project" value="InterPro"/>
</dbReference>
<protein>
    <submittedName>
        <fullName evidence="1">Uncharacterized protein</fullName>
    </submittedName>
</protein>
<proteinExistence type="predicted"/>
<reference evidence="1 2" key="1">
    <citation type="submission" date="2018-08" db="EMBL/GenBank/DDBJ databases">
        <title>Murine metabolic-syndrome-specific gut microbial biobank.</title>
        <authorList>
            <person name="Liu C."/>
        </authorList>
    </citation>
    <scope>NUCLEOTIDE SEQUENCE [LARGE SCALE GENOMIC DNA]</scope>
    <source>
        <strain evidence="1 2">28</strain>
    </source>
</reference>